<protein>
    <submittedName>
        <fullName evidence="1">Uncharacterized protein</fullName>
    </submittedName>
</protein>
<dbReference type="AlphaFoldDB" id="A0AA37HP67"/>
<reference evidence="1" key="1">
    <citation type="journal article" date="2016" name="Front. Microbiol.">
        <title>Genome Sequence of the Piezophilic, Mesophilic Sulfate-Reducing Bacterium Desulfovibrio indicus J2T.</title>
        <authorList>
            <person name="Cao J."/>
            <person name="Maignien L."/>
            <person name="Shao Z."/>
            <person name="Alain K."/>
            <person name="Jebbar M."/>
        </authorList>
    </citation>
    <scope>NUCLEOTIDE SEQUENCE</scope>
    <source>
        <strain evidence="1">NBRC 103626</strain>
    </source>
</reference>
<evidence type="ECO:0000313" key="2">
    <source>
        <dbReference type="Proteomes" id="UP001055108"/>
    </source>
</evidence>
<organism evidence="1 2">
    <name type="scientific">Methylobacterium gregans</name>
    <dbReference type="NCBI Taxonomy" id="374424"/>
    <lineage>
        <taxon>Bacteria</taxon>
        <taxon>Pseudomonadati</taxon>
        <taxon>Pseudomonadota</taxon>
        <taxon>Alphaproteobacteria</taxon>
        <taxon>Hyphomicrobiales</taxon>
        <taxon>Methylobacteriaceae</taxon>
        <taxon>Methylobacterium</taxon>
    </lineage>
</organism>
<evidence type="ECO:0000313" key="1">
    <source>
        <dbReference type="EMBL" id="GJD79467.1"/>
    </source>
</evidence>
<dbReference type="RefSeq" id="WP_238303455.1">
    <property type="nucleotide sequence ID" value="NZ_BPQM01000063.1"/>
</dbReference>
<name>A0AA37HP67_9HYPH</name>
<dbReference type="EMBL" id="BPQM01000063">
    <property type="protein sequence ID" value="GJD79467.1"/>
    <property type="molecule type" value="Genomic_DNA"/>
</dbReference>
<keyword evidence="2" id="KW-1185">Reference proteome</keyword>
<sequence>MARRVFCRIVDRPDGLFDVTATIEPDKTFRREGVASLGEAERWIDGLRTLMTALGAPVLRVDAAEGETAADPAQAGTARLDSGSGS</sequence>
<reference evidence="1" key="2">
    <citation type="submission" date="2021-08" db="EMBL/GenBank/DDBJ databases">
        <authorList>
            <person name="Tani A."/>
            <person name="Ola A."/>
            <person name="Ogura Y."/>
            <person name="Katsura K."/>
            <person name="Hayashi T."/>
        </authorList>
    </citation>
    <scope>NUCLEOTIDE SEQUENCE</scope>
    <source>
        <strain evidence="1">NBRC 103626</strain>
    </source>
</reference>
<comment type="caution">
    <text evidence="1">The sequence shown here is derived from an EMBL/GenBank/DDBJ whole genome shotgun (WGS) entry which is preliminary data.</text>
</comment>
<proteinExistence type="predicted"/>
<accession>A0AA37HP67</accession>
<gene>
    <name evidence="1" type="ORF">NBEOAGPD_2694</name>
</gene>
<dbReference type="Proteomes" id="UP001055108">
    <property type="component" value="Unassembled WGS sequence"/>
</dbReference>